<feature type="transmembrane region" description="Helical" evidence="1">
    <location>
        <begin position="627"/>
        <end position="647"/>
    </location>
</feature>
<reference evidence="3" key="1">
    <citation type="submission" date="2016-10" db="EMBL/GenBank/DDBJ databases">
        <authorList>
            <person name="Varghese N."/>
            <person name="Submissions S."/>
        </authorList>
    </citation>
    <scope>NUCLEOTIDE SEQUENCE [LARGE SCALE GENOMIC DNA]</scope>
    <source>
        <strain evidence="3">P18</strain>
    </source>
</reference>
<dbReference type="Pfam" id="PF09913">
    <property type="entry name" value="DUF2142"/>
    <property type="match status" value="1"/>
</dbReference>
<evidence type="ECO:0000313" key="2">
    <source>
        <dbReference type="EMBL" id="SFP38760.1"/>
    </source>
</evidence>
<dbReference type="Proteomes" id="UP000182624">
    <property type="component" value="Unassembled WGS sequence"/>
</dbReference>
<proteinExistence type="predicted"/>
<accession>A0A1I5PYA6</accession>
<feature type="transmembrane region" description="Helical" evidence="1">
    <location>
        <begin position="335"/>
        <end position="356"/>
    </location>
</feature>
<feature type="transmembrane region" description="Helical" evidence="1">
    <location>
        <begin position="169"/>
        <end position="191"/>
    </location>
</feature>
<organism evidence="2 3">
    <name type="scientific">Butyrivibrio proteoclasticus</name>
    <dbReference type="NCBI Taxonomy" id="43305"/>
    <lineage>
        <taxon>Bacteria</taxon>
        <taxon>Bacillati</taxon>
        <taxon>Bacillota</taxon>
        <taxon>Clostridia</taxon>
        <taxon>Lachnospirales</taxon>
        <taxon>Lachnospiraceae</taxon>
        <taxon>Butyrivibrio</taxon>
    </lineage>
</organism>
<dbReference type="InterPro" id="IPR018674">
    <property type="entry name" value="DUF2142_membrane"/>
</dbReference>
<sequence>MRKQGVYKERCMPTRNIRGLIFSLVYVMLGLLIFANCYNGWTEKQSYTYHVEAVNYEYEKISCSEEKSFYINVVSTNTKMISLNGCDFGDLGKIKLFLKKEDSGSIFSLDNVCSEGEIVNISVEDYRLSKGRYLLTIINDSESDVLVSIDEDNTLNNSQIIEFGYKDEAVLFTLMGWCIIALVGGLCYFLLKKREESFLILSIIVGLVFIIIIPPYTAPDELRHFARAYDISEGNIVCTNYYSSDEYDGQLFPVCDLPDELFRLKLLSEQNAIYYANETNSKIAIDAYLNEFTNFFSGKQNKTPIFGDYTTSAIAFLPQAMGIICGEVLRCNPIIVFYMSRVFNMVIASILAYLGFKIIPKYKKIYMAVYFCPSIVFLRSTDSTDGFFLSIIMLFVAYALAISVNQVELRKRDYFCLSILAAIIGLIKLPYLLILLIIFFIPKDYFCFGRRGNAHGHGRIIYFIVSFTVALLIYKISHNLLDNNPFASAPGAASSTEISMSHVSYIANNTVKFLVMYCSECIIALPNYISQSITFPTFEYITIPFIVYVMLLAREAEDCEEKPLTKNVLIGTAVFMWMAIVGAFYFVGTPQLGYIWGIQGRYLHPIEFLTIIALAKKTQNTIELRDVEMLSLIFIGVYYFEIIKYYWI</sequence>
<feature type="transmembrane region" description="Helical" evidence="1">
    <location>
        <begin position="568"/>
        <end position="588"/>
    </location>
</feature>
<dbReference type="AlphaFoldDB" id="A0A1I5PYA6"/>
<protein>
    <submittedName>
        <fullName evidence="2">Uncharacterized membrane protein</fullName>
    </submittedName>
</protein>
<feature type="transmembrane region" description="Helical" evidence="1">
    <location>
        <begin position="535"/>
        <end position="556"/>
    </location>
</feature>
<evidence type="ECO:0000256" key="1">
    <source>
        <dbReference type="SAM" id="Phobius"/>
    </source>
</evidence>
<dbReference type="OrthoDB" id="2220917at2"/>
<keyword evidence="1" id="KW-1133">Transmembrane helix</keyword>
<feature type="transmembrane region" description="Helical" evidence="1">
    <location>
        <begin position="20"/>
        <end position="41"/>
    </location>
</feature>
<feature type="transmembrane region" description="Helical" evidence="1">
    <location>
        <begin position="198"/>
        <end position="217"/>
    </location>
</feature>
<keyword evidence="3" id="KW-1185">Reference proteome</keyword>
<evidence type="ECO:0000313" key="3">
    <source>
        <dbReference type="Proteomes" id="UP000182624"/>
    </source>
</evidence>
<dbReference type="EMBL" id="FOXO01000001">
    <property type="protein sequence ID" value="SFP38760.1"/>
    <property type="molecule type" value="Genomic_DNA"/>
</dbReference>
<gene>
    <name evidence="2" type="ORF">SAMN04487928_101195</name>
</gene>
<feature type="transmembrane region" description="Helical" evidence="1">
    <location>
        <begin position="460"/>
        <end position="477"/>
    </location>
</feature>
<name>A0A1I5PYA6_9FIRM</name>
<keyword evidence="1" id="KW-0812">Transmembrane</keyword>
<dbReference type="RefSeq" id="WP_074883007.1">
    <property type="nucleotide sequence ID" value="NZ_FOXO01000001.1"/>
</dbReference>
<feature type="transmembrane region" description="Helical" evidence="1">
    <location>
        <begin position="414"/>
        <end position="440"/>
    </location>
</feature>
<keyword evidence="1" id="KW-0472">Membrane</keyword>
<feature type="transmembrane region" description="Helical" evidence="1">
    <location>
        <begin position="387"/>
        <end position="407"/>
    </location>
</feature>